<keyword evidence="2 5" id="KW-0853">WD repeat</keyword>
<dbReference type="SMART" id="SM00320">
    <property type="entry name" value="WD40"/>
    <property type="match status" value="7"/>
</dbReference>
<name>A0A0D0BKE3_9AGAM</name>
<feature type="repeat" description="WD" evidence="5">
    <location>
        <begin position="16"/>
        <end position="57"/>
    </location>
</feature>
<gene>
    <name evidence="6" type="ORF">CY34DRAFT_684458</name>
</gene>
<dbReference type="GO" id="GO:0005730">
    <property type="term" value="C:nucleolus"/>
    <property type="evidence" value="ECO:0007669"/>
    <property type="project" value="TreeGrafter"/>
</dbReference>
<protein>
    <recommendedName>
        <fullName evidence="8">WD40 repeat-like protein</fullName>
    </recommendedName>
</protein>
<proteinExistence type="predicted"/>
<keyword evidence="7" id="KW-1185">Reference proteome</keyword>
<dbReference type="SUPFAM" id="SSF48452">
    <property type="entry name" value="TPR-like"/>
    <property type="match status" value="1"/>
</dbReference>
<keyword evidence="4" id="KW-0539">Nucleus</keyword>
<dbReference type="EMBL" id="KN835205">
    <property type="protein sequence ID" value="KIK43728.1"/>
    <property type="molecule type" value="Genomic_DNA"/>
</dbReference>
<dbReference type="SUPFAM" id="SSF50978">
    <property type="entry name" value="WD40 repeat-like"/>
    <property type="match status" value="1"/>
</dbReference>
<dbReference type="AlphaFoldDB" id="A0A0D0BKE3"/>
<evidence type="ECO:0000256" key="4">
    <source>
        <dbReference type="ARBA" id="ARBA00023242"/>
    </source>
</evidence>
<dbReference type="GO" id="GO:0000027">
    <property type="term" value="P:ribosomal large subunit assembly"/>
    <property type="evidence" value="ECO:0007669"/>
    <property type="project" value="TreeGrafter"/>
</dbReference>
<keyword evidence="3" id="KW-0677">Repeat</keyword>
<feature type="repeat" description="WD" evidence="5">
    <location>
        <begin position="235"/>
        <end position="276"/>
    </location>
</feature>
<dbReference type="PANTHER" id="PTHR19848">
    <property type="entry name" value="WD40 REPEAT PROTEIN"/>
    <property type="match status" value="1"/>
</dbReference>
<dbReference type="InterPro" id="IPR001680">
    <property type="entry name" value="WD40_rpt"/>
</dbReference>
<feature type="repeat" description="WD" evidence="5">
    <location>
        <begin position="58"/>
        <end position="99"/>
    </location>
</feature>
<evidence type="ECO:0000256" key="3">
    <source>
        <dbReference type="ARBA" id="ARBA00022737"/>
    </source>
</evidence>
<dbReference type="PROSITE" id="PS50294">
    <property type="entry name" value="WD_REPEATS_REGION"/>
    <property type="match status" value="2"/>
</dbReference>
<evidence type="ECO:0000256" key="5">
    <source>
        <dbReference type="PROSITE-ProRule" id="PRU00221"/>
    </source>
</evidence>
<accession>A0A0D0BKE3</accession>
<organism evidence="6 7">
    <name type="scientific">Suillus luteus UH-Slu-Lm8-n1</name>
    <dbReference type="NCBI Taxonomy" id="930992"/>
    <lineage>
        <taxon>Eukaryota</taxon>
        <taxon>Fungi</taxon>
        <taxon>Dikarya</taxon>
        <taxon>Basidiomycota</taxon>
        <taxon>Agaricomycotina</taxon>
        <taxon>Agaricomycetes</taxon>
        <taxon>Agaricomycetidae</taxon>
        <taxon>Boletales</taxon>
        <taxon>Suillineae</taxon>
        <taxon>Suillaceae</taxon>
        <taxon>Suillus</taxon>
    </lineage>
</organism>
<dbReference type="STRING" id="930992.A0A0D0BKE3"/>
<dbReference type="Pfam" id="PF00400">
    <property type="entry name" value="WD40"/>
    <property type="match status" value="6"/>
</dbReference>
<dbReference type="PANTHER" id="PTHR19848:SF0">
    <property type="entry name" value="NOTCHLESS PROTEIN HOMOLOG 1"/>
    <property type="match status" value="1"/>
</dbReference>
<evidence type="ECO:0000256" key="2">
    <source>
        <dbReference type="ARBA" id="ARBA00022574"/>
    </source>
</evidence>
<dbReference type="InterPro" id="IPR036322">
    <property type="entry name" value="WD40_repeat_dom_sf"/>
</dbReference>
<dbReference type="HOGENOM" id="CLU_028915_0_0_1"/>
<reference evidence="6 7" key="1">
    <citation type="submission" date="2014-04" db="EMBL/GenBank/DDBJ databases">
        <authorList>
            <consortium name="DOE Joint Genome Institute"/>
            <person name="Kuo A."/>
            <person name="Ruytinx J."/>
            <person name="Rineau F."/>
            <person name="Colpaert J."/>
            <person name="Kohler A."/>
            <person name="Nagy L.G."/>
            <person name="Floudas D."/>
            <person name="Copeland A."/>
            <person name="Barry K.W."/>
            <person name="Cichocki N."/>
            <person name="Veneault-Fourrey C."/>
            <person name="LaButti K."/>
            <person name="Lindquist E.A."/>
            <person name="Lipzen A."/>
            <person name="Lundell T."/>
            <person name="Morin E."/>
            <person name="Murat C."/>
            <person name="Sun H."/>
            <person name="Tunlid A."/>
            <person name="Henrissat B."/>
            <person name="Grigoriev I.V."/>
            <person name="Hibbett D.S."/>
            <person name="Martin F."/>
            <person name="Nordberg H.P."/>
            <person name="Cantor M.N."/>
            <person name="Hua S.X."/>
        </authorList>
    </citation>
    <scope>NUCLEOTIDE SEQUENCE [LARGE SCALE GENOMIC DNA]</scope>
    <source>
        <strain evidence="6 7">UH-Slu-Lm8-n1</strain>
    </source>
</reference>
<dbReference type="Gene3D" id="2.130.10.10">
    <property type="entry name" value="YVTN repeat-like/Quinoprotein amine dehydrogenase"/>
    <property type="match status" value="3"/>
</dbReference>
<dbReference type="CDD" id="cd00200">
    <property type="entry name" value="WD40"/>
    <property type="match status" value="1"/>
</dbReference>
<dbReference type="Gene3D" id="1.25.40.10">
    <property type="entry name" value="Tetratricopeptide repeat domain"/>
    <property type="match status" value="1"/>
</dbReference>
<dbReference type="InParanoid" id="A0A0D0BKE3"/>
<sequence>MAQLFPDSTPSRVFRGSGQYTSLTAVAVFPDKQRMVTGSSSKMVQLWDMKNAVVLKELEGHNGAVSALAVSQDGQLIASGDQDGKVIAWDANIGVSLSKSIPAHVYKSVTSLDFCPDGSMLATAGANGRVKLFSTKTWDSEWENVYDLRSFRSGCSICVRYSPSGELLAIATSEDIQIYNTRTRTRVINFKAHSRDNISLAWMPDGTRLFSAGGGVDPSIREWDPSTWKQVGGPWNGHLESIDSISLNSSGTLLASASQDKRVRLWRLSESDQRTIDSEFKHELPVSCVTFSADDRHILSSSGRTISEWPLSKNAITKDDPKDVPKDIPKDFLVEQVTDQAHAHSNFEVFAMNPNARDACIALNLPNAEKVLNEEIDADSNNYISYANRALIMARKCDWDRALLDSIKSVSIQPSFAGHVSKGIALCGKGQVRAANTAFDLASVFTNGDLKISHFLYLIKTISLFNANEHEEAMLRIGELAVSPNVDIVACRIVETYLRIQLGMIALRNACHSEAIDHFNAAVNASASFHQLAIHSTHKEFIVVRQYDAIK</sequence>
<evidence type="ECO:0000256" key="1">
    <source>
        <dbReference type="ARBA" id="ARBA00004123"/>
    </source>
</evidence>
<dbReference type="InterPro" id="IPR015943">
    <property type="entry name" value="WD40/YVTN_repeat-like_dom_sf"/>
</dbReference>
<dbReference type="OrthoDB" id="2690521at2759"/>
<reference evidence="7" key="2">
    <citation type="submission" date="2015-01" db="EMBL/GenBank/DDBJ databases">
        <title>Evolutionary Origins and Diversification of the Mycorrhizal Mutualists.</title>
        <authorList>
            <consortium name="DOE Joint Genome Institute"/>
            <consortium name="Mycorrhizal Genomics Consortium"/>
            <person name="Kohler A."/>
            <person name="Kuo A."/>
            <person name="Nagy L.G."/>
            <person name="Floudas D."/>
            <person name="Copeland A."/>
            <person name="Barry K.W."/>
            <person name="Cichocki N."/>
            <person name="Veneault-Fourrey C."/>
            <person name="LaButti K."/>
            <person name="Lindquist E.A."/>
            <person name="Lipzen A."/>
            <person name="Lundell T."/>
            <person name="Morin E."/>
            <person name="Murat C."/>
            <person name="Riley R."/>
            <person name="Ohm R."/>
            <person name="Sun H."/>
            <person name="Tunlid A."/>
            <person name="Henrissat B."/>
            <person name="Grigoriev I.V."/>
            <person name="Hibbett D.S."/>
            <person name="Martin F."/>
        </authorList>
    </citation>
    <scope>NUCLEOTIDE SEQUENCE [LARGE SCALE GENOMIC DNA]</scope>
    <source>
        <strain evidence="7">UH-Slu-Lm8-n1</strain>
    </source>
</reference>
<evidence type="ECO:0008006" key="8">
    <source>
        <dbReference type="Google" id="ProtNLM"/>
    </source>
</evidence>
<evidence type="ECO:0000313" key="6">
    <source>
        <dbReference type="EMBL" id="KIK43728.1"/>
    </source>
</evidence>
<evidence type="ECO:0000313" key="7">
    <source>
        <dbReference type="Proteomes" id="UP000054485"/>
    </source>
</evidence>
<dbReference type="Proteomes" id="UP000054485">
    <property type="component" value="Unassembled WGS sequence"/>
</dbReference>
<dbReference type="InterPro" id="IPR011990">
    <property type="entry name" value="TPR-like_helical_dom_sf"/>
</dbReference>
<comment type="subcellular location">
    <subcellularLocation>
        <location evidence="1">Nucleus</location>
    </subcellularLocation>
</comment>
<dbReference type="PROSITE" id="PS50082">
    <property type="entry name" value="WD_REPEATS_2"/>
    <property type="match status" value="3"/>
</dbReference>